<dbReference type="InterPro" id="IPR000825">
    <property type="entry name" value="SUF_FeS_clus_asmbl_SufBD_core"/>
</dbReference>
<dbReference type="EMBL" id="QICB01000001">
    <property type="protein sequence ID" value="RNL21435.1"/>
    <property type="molecule type" value="Genomic_DNA"/>
</dbReference>
<dbReference type="Proteomes" id="UP000267368">
    <property type="component" value="Unassembled WGS sequence"/>
</dbReference>
<dbReference type="Pfam" id="PF01458">
    <property type="entry name" value="SUFBD_core"/>
    <property type="match status" value="1"/>
</dbReference>
<evidence type="ECO:0000259" key="1">
    <source>
        <dbReference type="Pfam" id="PF01458"/>
    </source>
</evidence>
<dbReference type="RefSeq" id="WP_123197277.1">
    <property type="nucleotide sequence ID" value="NZ_QICB01000001.1"/>
</dbReference>
<gene>
    <name evidence="2" type="ORF">DMP07_00880</name>
</gene>
<dbReference type="SUPFAM" id="SSF101960">
    <property type="entry name" value="Stabilizer of iron transporter SufD"/>
    <property type="match status" value="1"/>
</dbReference>
<dbReference type="AlphaFoldDB" id="A0A3N0AH97"/>
<dbReference type="InterPro" id="IPR055346">
    <property type="entry name" value="Fe-S_cluster_assembly_SufBD"/>
</dbReference>
<dbReference type="OrthoDB" id="9803529at2"/>
<feature type="domain" description="SUF system FeS cluster assembly SufBD core" evidence="1">
    <location>
        <begin position="145"/>
        <end position="371"/>
    </location>
</feature>
<dbReference type="PANTHER" id="PTHR43575">
    <property type="entry name" value="PROTEIN ABCI7, CHLOROPLASTIC"/>
    <property type="match status" value="1"/>
</dbReference>
<keyword evidence="3" id="KW-1185">Reference proteome</keyword>
<protein>
    <submittedName>
        <fullName evidence="2">ABC transporter permease</fullName>
    </submittedName>
</protein>
<reference evidence="3" key="1">
    <citation type="submission" date="2018-05" db="EMBL/GenBank/DDBJ databases">
        <title>Genome Sequencing of selected type strains of the family Eggerthellaceae.</title>
        <authorList>
            <person name="Danylec N."/>
            <person name="Stoll D.A."/>
            <person name="Doetsch A."/>
            <person name="Huch M."/>
        </authorList>
    </citation>
    <scope>NUCLEOTIDE SEQUENCE [LARGE SCALE GENOMIC DNA]</scope>
    <source>
        <strain evidence="3">DSM 17537</strain>
    </source>
</reference>
<evidence type="ECO:0000313" key="3">
    <source>
        <dbReference type="Proteomes" id="UP000267368"/>
    </source>
</evidence>
<dbReference type="InterPro" id="IPR037284">
    <property type="entry name" value="SUF_FeS_clus_asmbl_SufBD_sf"/>
</dbReference>
<accession>A0A3N0AH97</accession>
<dbReference type="PANTHER" id="PTHR43575:SF1">
    <property type="entry name" value="PROTEIN ABCI7, CHLOROPLASTIC"/>
    <property type="match status" value="1"/>
</dbReference>
<proteinExistence type="predicted"/>
<comment type="caution">
    <text evidence="2">The sequence shown here is derived from an EMBL/GenBank/DDBJ whole genome shotgun (WGS) entry which is preliminary data.</text>
</comment>
<dbReference type="GO" id="GO:0016226">
    <property type="term" value="P:iron-sulfur cluster assembly"/>
    <property type="evidence" value="ECO:0007669"/>
    <property type="project" value="InterPro"/>
</dbReference>
<name>A0A3N0AH97_9ACTN</name>
<evidence type="ECO:0000313" key="2">
    <source>
        <dbReference type="EMBL" id="RNL21435.1"/>
    </source>
</evidence>
<sequence>MLDTVIRHANAMPAPTWHRLGMNHADIAVKAPAASVRAATVDATGFMDSPAPDAFDAALRTLPCAAAPAEGAADDAAGLDACALSRYQSDLANRERIGDAAGAFKTGAGRDAAAFVESIAPERVVLQTVRGAADARAVVYLEAGEGGACANALDIVLAEDSAAEVAVVFDATRAADAFLGSVLRIFCGARSKLALTALQAGGARTTVLDDAGCVLADEASVDVRHFALSTGASSTGFACDLRGAGSRARADVRYLGREQAETDFNYIFEHRGAASTSDLQADGVLADESVKTLKATIDFIRGCKGASGHEQESALIVGEHAHNRSCPVILCGEDDVAGDHGASIGHIDADRMFYLASRGLSPDAAEALFSRSVLESALAACPDDRCREAVRRIADGALETKEDEAPCIVCP</sequence>
<organism evidence="2 3">
    <name type="scientific">Slackia faecicanis</name>
    <dbReference type="NCBI Taxonomy" id="255723"/>
    <lineage>
        <taxon>Bacteria</taxon>
        <taxon>Bacillati</taxon>
        <taxon>Actinomycetota</taxon>
        <taxon>Coriobacteriia</taxon>
        <taxon>Eggerthellales</taxon>
        <taxon>Eggerthellaceae</taxon>
        <taxon>Slackia</taxon>
    </lineage>
</organism>